<gene>
    <name evidence="1" type="ORF">GCM10010315_52450</name>
</gene>
<evidence type="ECO:0000313" key="1">
    <source>
        <dbReference type="EMBL" id="GAA2723942.1"/>
    </source>
</evidence>
<protein>
    <submittedName>
        <fullName evidence="1">Uncharacterized protein</fullName>
    </submittedName>
</protein>
<organism evidence="1 2">
    <name type="scientific">Streptomyces luteosporeus</name>
    <dbReference type="NCBI Taxonomy" id="173856"/>
    <lineage>
        <taxon>Bacteria</taxon>
        <taxon>Bacillati</taxon>
        <taxon>Actinomycetota</taxon>
        <taxon>Actinomycetes</taxon>
        <taxon>Kitasatosporales</taxon>
        <taxon>Streptomycetaceae</taxon>
        <taxon>Streptomyces</taxon>
    </lineage>
</organism>
<reference evidence="1 2" key="1">
    <citation type="journal article" date="2019" name="Int. J. Syst. Evol. Microbiol.">
        <title>The Global Catalogue of Microorganisms (GCM) 10K type strain sequencing project: providing services to taxonomists for standard genome sequencing and annotation.</title>
        <authorList>
            <consortium name="The Broad Institute Genomics Platform"/>
            <consortium name="The Broad Institute Genome Sequencing Center for Infectious Disease"/>
            <person name="Wu L."/>
            <person name="Ma J."/>
        </authorList>
    </citation>
    <scope>NUCLEOTIDE SEQUENCE [LARGE SCALE GENOMIC DNA]</scope>
    <source>
        <strain evidence="1 2">JCM 4542</strain>
    </source>
</reference>
<proteinExistence type="predicted"/>
<accession>A0ABN3U5D2</accession>
<evidence type="ECO:0000313" key="2">
    <source>
        <dbReference type="Proteomes" id="UP001500886"/>
    </source>
</evidence>
<comment type="caution">
    <text evidence="1">The sequence shown here is derived from an EMBL/GenBank/DDBJ whole genome shotgun (WGS) entry which is preliminary data.</text>
</comment>
<name>A0ABN3U5D2_9ACTN</name>
<sequence>MPHPVAFAYAPNRKGSLPSTAERLALRTRSSLFRPKVQGYAVEVPPCPHPKECAAQRARGSYEYAATPES</sequence>
<dbReference type="Proteomes" id="UP001500886">
    <property type="component" value="Unassembled WGS sequence"/>
</dbReference>
<dbReference type="EMBL" id="BAAASL010000024">
    <property type="protein sequence ID" value="GAA2723942.1"/>
    <property type="molecule type" value="Genomic_DNA"/>
</dbReference>
<keyword evidence="2" id="KW-1185">Reference proteome</keyword>